<keyword evidence="7" id="KW-0862">Zinc</keyword>
<evidence type="ECO:0000256" key="10">
    <source>
        <dbReference type="ARBA" id="ARBA00049893"/>
    </source>
</evidence>
<comment type="catalytic activity">
    <reaction evidence="1">
        <text>inosine + phosphate = alpha-D-ribose 1-phosphate + hypoxanthine</text>
        <dbReference type="Rhea" id="RHEA:27646"/>
        <dbReference type="ChEBI" id="CHEBI:17368"/>
        <dbReference type="ChEBI" id="CHEBI:17596"/>
        <dbReference type="ChEBI" id="CHEBI:43474"/>
        <dbReference type="ChEBI" id="CHEBI:57720"/>
        <dbReference type="EC" id="2.4.2.1"/>
    </reaction>
    <physiologicalReaction direction="left-to-right" evidence="1">
        <dbReference type="Rhea" id="RHEA:27647"/>
    </physiologicalReaction>
</comment>
<dbReference type="Proteomes" id="UP001524435">
    <property type="component" value="Unassembled WGS sequence"/>
</dbReference>
<sequence>MKQILWKQTPHLLAGTTLRDPNMPENGNLALHTPGEEAAVLNNRKQFVKELGISLSDCVFLQQTHSDHFVEVTAQMAGKGALSYQDGIVDCDACYTREEGLLIGVMTADCAPILLYDELQGIIAAIHAGWKGTLHQITAKLVKHLIEQEQVDPAYLHAYIGPSIAFSSLEVGSEVIEQIHKLPLASAPYIQELENGKALLDNVGLNKKMLLELGVLPHHITIDKNDTKCDNPNFFSYRRDHACGRHFTYIMKRPSKKPV</sequence>
<proteinExistence type="inferred from homology"/>
<dbReference type="EMBL" id="JANGCH010000004">
    <property type="protein sequence ID" value="MCQ5121550.1"/>
    <property type="molecule type" value="Genomic_DNA"/>
</dbReference>
<evidence type="ECO:0000256" key="11">
    <source>
        <dbReference type="RuleBase" id="RU361274"/>
    </source>
</evidence>
<comment type="similarity">
    <text evidence="3 11">Belongs to the purine nucleoside phosphorylase YfiH/LACC1 family.</text>
</comment>
<keyword evidence="5" id="KW-0479">Metal-binding</keyword>
<evidence type="ECO:0000256" key="6">
    <source>
        <dbReference type="ARBA" id="ARBA00022801"/>
    </source>
</evidence>
<evidence type="ECO:0000313" key="13">
    <source>
        <dbReference type="Proteomes" id="UP001524435"/>
    </source>
</evidence>
<comment type="caution">
    <text evidence="12">The sequence shown here is derived from an EMBL/GenBank/DDBJ whole genome shotgun (WGS) entry which is preliminary data.</text>
</comment>
<dbReference type="Gene3D" id="3.60.140.10">
    <property type="entry name" value="CNF1/YfiH-like putative cysteine hydrolases"/>
    <property type="match status" value="1"/>
</dbReference>
<evidence type="ECO:0000256" key="3">
    <source>
        <dbReference type="ARBA" id="ARBA00007353"/>
    </source>
</evidence>
<dbReference type="SUPFAM" id="SSF64438">
    <property type="entry name" value="CNF1/YfiH-like putative cysteine hydrolases"/>
    <property type="match status" value="1"/>
</dbReference>
<dbReference type="RefSeq" id="WP_102266358.1">
    <property type="nucleotide sequence ID" value="NZ_CANTYB010000069.1"/>
</dbReference>
<organism evidence="12 13">
    <name type="scientific">Massilicoli timonensis</name>
    <dbReference type="NCBI Taxonomy" id="2015901"/>
    <lineage>
        <taxon>Bacteria</taxon>
        <taxon>Bacillati</taxon>
        <taxon>Bacillota</taxon>
        <taxon>Erysipelotrichia</taxon>
        <taxon>Erysipelotrichales</taxon>
        <taxon>Erysipelotrichaceae</taxon>
        <taxon>Massilicoli</taxon>
    </lineage>
</organism>
<dbReference type="CDD" id="cd16833">
    <property type="entry name" value="YfiH"/>
    <property type="match status" value="1"/>
</dbReference>
<keyword evidence="6" id="KW-0378">Hydrolase</keyword>
<evidence type="ECO:0000256" key="1">
    <source>
        <dbReference type="ARBA" id="ARBA00000553"/>
    </source>
</evidence>
<name>A0ABT1SK06_9FIRM</name>
<protein>
    <recommendedName>
        <fullName evidence="11">Purine nucleoside phosphorylase</fullName>
    </recommendedName>
</protein>
<comment type="function">
    <text evidence="2">Purine nucleoside enzyme that catalyzes the phosphorolysis of adenosine and inosine nucleosides, yielding D-ribose 1-phosphate and the respective free bases, adenine and hypoxanthine. Also catalyzes the phosphorolysis of S-methyl-5'-thioadenosine into adenine and S-methyl-5-thio-alpha-D-ribose 1-phosphate. Also has adenosine deaminase activity.</text>
</comment>
<evidence type="ECO:0000256" key="4">
    <source>
        <dbReference type="ARBA" id="ARBA00022679"/>
    </source>
</evidence>
<dbReference type="PANTHER" id="PTHR30616">
    <property type="entry name" value="UNCHARACTERIZED PROTEIN YFIH"/>
    <property type="match status" value="1"/>
</dbReference>
<comment type="catalytic activity">
    <reaction evidence="8">
        <text>adenosine + H2O + H(+) = inosine + NH4(+)</text>
        <dbReference type="Rhea" id="RHEA:24408"/>
        <dbReference type="ChEBI" id="CHEBI:15377"/>
        <dbReference type="ChEBI" id="CHEBI:15378"/>
        <dbReference type="ChEBI" id="CHEBI:16335"/>
        <dbReference type="ChEBI" id="CHEBI:17596"/>
        <dbReference type="ChEBI" id="CHEBI:28938"/>
        <dbReference type="EC" id="3.5.4.4"/>
    </reaction>
    <physiologicalReaction direction="left-to-right" evidence="8">
        <dbReference type="Rhea" id="RHEA:24409"/>
    </physiologicalReaction>
</comment>
<evidence type="ECO:0000313" key="12">
    <source>
        <dbReference type="EMBL" id="MCQ5121550.1"/>
    </source>
</evidence>
<dbReference type="InterPro" id="IPR011324">
    <property type="entry name" value="Cytotoxic_necrot_fac-like_cat"/>
</dbReference>
<dbReference type="InterPro" id="IPR038371">
    <property type="entry name" value="Cu_polyphenol_OxRdtase_sf"/>
</dbReference>
<evidence type="ECO:0000256" key="2">
    <source>
        <dbReference type="ARBA" id="ARBA00003215"/>
    </source>
</evidence>
<dbReference type="Pfam" id="PF02578">
    <property type="entry name" value="Cu-oxidase_4"/>
    <property type="match status" value="1"/>
</dbReference>
<evidence type="ECO:0000256" key="9">
    <source>
        <dbReference type="ARBA" id="ARBA00048968"/>
    </source>
</evidence>
<evidence type="ECO:0000256" key="7">
    <source>
        <dbReference type="ARBA" id="ARBA00022833"/>
    </source>
</evidence>
<comment type="catalytic activity">
    <reaction evidence="10">
        <text>S-methyl-5'-thioadenosine + phosphate = 5-(methylsulfanyl)-alpha-D-ribose 1-phosphate + adenine</text>
        <dbReference type="Rhea" id="RHEA:11852"/>
        <dbReference type="ChEBI" id="CHEBI:16708"/>
        <dbReference type="ChEBI" id="CHEBI:17509"/>
        <dbReference type="ChEBI" id="CHEBI:43474"/>
        <dbReference type="ChEBI" id="CHEBI:58533"/>
        <dbReference type="EC" id="2.4.2.28"/>
    </reaction>
    <physiologicalReaction direction="left-to-right" evidence="10">
        <dbReference type="Rhea" id="RHEA:11853"/>
    </physiologicalReaction>
</comment>
<keyword evidence="13" id="KW-1185">Reference proteome</keyword>
<gene>
    <name evidence="12" type="primary">pgeF</name>
    <name evidence="12" type="ORF">NE663_04665</name>
</gene>
<keyword evidence="4" id="KW-0808">Transferase</keyword>
<comment type="catalytic activity">
    <reaction evidence="9">
        <text>adenosine + phosphate = alpha-D-ribose 1-phosphate + adenine</text>
        <dbReference type="Rhea" id="RHEA:27642"/>
        <dbReference type="ChEBI" id="CHEBI:16335"/>
        <dbReference type="ChEBI" id="CHEBI:16708"/>
        <dbReference type="ChEBI" id="CHEBI:43474"/>
        <dbReference type="ChEBI" id="CHEBI:57720"/>
        <dbReference type="EC" id="2.4.2.1"/>
    </reaction>
    <physiologicalReaction direction="left-to-right" evidence="9">
        <dbReference type="Rhea" id="RHEA:27643"/>
    </physiologicalReaction>
</comment>
<evidence type="ECO:0000256" key="5">
    <source>
        <dbReference type="ARBA" id="ARBA00022723"/>
    </source>
</evidence>
<dbReference type="NCBIfam" id="TIGR00726">
    <property type="entry name" value="peptidoglycan editing factor PgeF"/>
    <property type="match status" value="1"/>
</dbReference>
<reference evidence="12 13" key="1">
    <citation type="submission" date="2022-06" db="EMBL/GenBank/DDBJ databases">
        <title>Isolation of gut microbiota from human fecal samples.</title>
        <authorList>
            <person name="Pamer E.G."/>
            <person name="Barat B."/>
            <person name="Waligurski E."/>
            <person name="Medina S."/>
            <person name="Paddock L."/>
            <person name="Mostad J."/>
        </authorList>
    </citation>
    <scope>NUCLEOTIDE SEQUENCE [LARGE SCALE GENOMIC DNA]</scope>
    <source>
        <strain evidence="12 13">DFI.6.1</strain>
    </source>
</reference>
<dbReference type="InterPro" id="IPR003730">
    <property type="entry name" value="Cu_polyphenol_OxRdtase"/>
</dbReference>
<accession>A0ABT1SK06</accession>
<dbReference type="PANTHER" id="PTHR30616:SF2">
    <property type="entry name" value="PURINE NUCLEOSIDE PHOSPHORYLASE LACC1"/>
    <property type="match status" value="1"/>
</dbReference>
<evidence type="ECO:0000256" key="8">
    <source>
        <dbReference type="ARBA" id="ARBA00047989"/>
    </source>
</evidence>